<dbReference type="Proteomes" id="UP001493487">
    <property type="component" value="Unassembled WGS sequence"/>
</dbReference>
<evidence type="ECO:0000256" key="1">
    <source>
        <dbReference type="SAM" id="MobiDB-lite"/>
    </source>
</evidence>
<dbReference type="EMBL" id="JASKHM010000007">
    <property type="protein sequence ID" value="MEQ4483430.1"/>
    <property type="molecule type" value="Genomic_DNA"/>
</dbReference>
<dbReference type="RefSeq" id="WP_232185836.1">
    <property type="nucleotide sequence ID" value="NZ_JAIOAP010000006.1"/>
</dbReference>
<name>A0ABV1KTX5_9BACL</name>
<evidence type="ECO:0000313" key="2">
    <source>
        <dbReference type="EMBL" id="MEQ4483430.1"/>
    </source>
</evidence>
<accession>A0ABV1KTX5</accession>
<feature type="region of interest" description="Disordered" evidence="1">
    <location>
        <begin position="53"/>
        <end position="75"/>
    </location>
</feature>
<feature type="compositionally biased region" description="Low complexity" evidence="1">
    <location>
        <begin position="65"/>
        <end position="74"/>
    </location>
</feature>
<evidence type="ECO:0000313" key="3">
    <source>
        <dbReference type="Proteomes" id="UP001493487"/>
    </source>
</evidence>
<reference evidence="2 3" key="1">
    <citation type="journal article" date="2023" name="Genome Announc.">
        <title>Pan-Genome Analyses of the Genus Cohnella and Proposal of the Novel Species Cohnella silvisoli sp. nov., Isolated from Forest Soil.</title>
        <authorList>
            <person name="Wang C."/>
            <person name="Mao L."/>
            <person name="Bao G."/>
            <person name="Zhu H."/>
        </authorList>
    </citation>
    <scope>NUCLEOTIDE SEQUENCE [LARGE SCALE GENOMIC DNA]</scope>
    <source>
        <strain evidence="2 3">NL03-T5-1</strain>
    </source>
</reference>
<protein>
    <submittedName>
        <fullName evidence="2">Uncharacterized protein</fullName>
    </submittedName>
</protein>
<sequence>MNRSNKTSDGSYLFQVDINISAPNKGAALEQLLRVLNSADFVDYRIGSGIQPGNLVEEPEPVTPPKKTAAKTPAQPNPLELRIREYIGNNKLIRLNINKGRGVKMSIPCRVINFDASNQLLTVYHVDEKQVYSFGLNEIDDFVD</sequence>
<gene>
    <name evidence="2" type="ORF">QJS35_13620</name>
</gene>
<proteinExistence type="predicted"/>
<keyword evidence="3" id="KW-1185">Reference proteome</keyword>
<organism evidence="2 3">
    <name type="scientific">Cohnella silvisoli</name>
    <dbReference type="NCBI Taxonomy" id="2873699"/>
    <lineage>
        <taxon>Bacteria</taxon>
        <taxon>Bacillati</taxon>
        <taxon>Bacillota</taxon>
        <taxon>Bacilli</taxon>
        <taxon>Bacillales</taxon>
        <taxon>Paenibacillaceae</taxon>
        <taxon>Cohnella</taxon>
    </lineage>
</organism>
<comment type="caution">
    <text evidence="2">The sequence shown here is derived from an EMBL/GenBank/DDBJ whole genome shotgun (WGS) entry which is preliminary data.</text>
</comment>